<keyword evidence="10" id="KW-0406">Ion transport</keyword>
<proteinExistence type="inferred from homology"/>
<feature type="transmembrane region" description="Helical" evidence="10">
    <location>
        <begin position="143"/>
        <end position="167"/>
    </location>
</feature>
<feature type="binding site" evidence="10">
    <location>
        <position position="124"/>
    </location>
    <ligand>
        <name>Na(+)</name>
        <dbReference type="ChEBI" id="CHEBI:29101"/>
        <note>structural</note>
    </ligand>
</feature>
<comment type="similarity">
    <text evidence="7 10">Belongs to the fluoride channel Fluc/FEX (TC 1.A.43) family.</text>
</comment>
<protein>
    <recommendedName>
        <fullName evidence="10">Fluoride-specific ion channel FluC</fullName>
    </recommendedName>
</protein>
<dbReference type="RefSeq" id="WP_345430676.1">
    <property type="nucleotide sequence ID" value="NZ_BAABHK010000003.1"/>
</dbReference>
<feature type="transmembrane region" description="Helical" evidence="10">
    <location>
        <begin position="80"/>
        <end position="102"/>
    </location>
</feature>
<keyword evidence="3 10" id="KW-0812">Transmembrane</keyword>
<comment type="activity regulation">
    <text evidence="10">Na(+) is not transported, but it plays an essential structural role and its presence is essential for fluoride channel function.</text>
</comment>
<evidence type="ECO:0000256" key="4">
    <source>
        <dbReference type="ARBA" id="ARBA00022989"/>
    </source>
</evidence>
<keyword evidence="10" id="KW-0479">Metal-binding</keyword>
<feature type="compositionally biased region" description="Acidic residues" evidence="11">
    <location>
        <begin position="18"/>
        <end position="29"/>
    </location>
</feature>
<evidence type="ECO:0000256" key="11">
    <source>
        <dbReference type="SAM" id="MobiDB-lite"/>
    </source>
</evidence>
<dbReference type="HAMAP" id="MF_00454">
    <property type="entry name" value="FluC"/>
    <property type="match status" value="1"/>
</dbReference>
<dbReference type="EMBL" id="BAABHK010000003">
    <property type="protein sequence ID" value="GAA4624081.1"/>
    <property type="molecule type" value="Genomic_DNA"/>
</dbReference>
<evidence type="ECO:0000256" key="8">
    <source>
        <dbReference type="ARBA" id="ARBA00035585"/>
    </source>
</evidence>
<evidence type="ECO:0000256" key="10">
    <source>
        <dbReference type="HAMAP-Rule" id="MF_00454"/>
    </source>
</evidence>
<dbReference type="Proteomes" id="UP001501442">
    <property type="component" value="Unassembled WGS sequence"/>
</dbReference>
<keyword evidence="10" id="KW-0813">Transport</keyword>
<evidence type="ECO:0000256" key="7">
    <source>
        <dbReference type="ARBA" id="ARBA00035120"/>
    </source>
</evidence>
<evidence type="ECO:0000256" key="5">
    <source>
        <dbReference type="ARBA" id="ARBA00023136"/>
    </source>
</evidence>
<gene>
    <name evidence="10" type="primary">fluC</name>
    <name evidence="10" type="synonym">crcB</name>
    <name evidence="12" type="ORF">GCM10023196_022820</name>
</gene>
<feature type="binding site" evidence="10">
    <location>
        <position position="121"/>
    </location>
    <ligand>
        <name>Na(+)</name>
        <dbReference type="ChEBI" id="CHEBI:29101"/>
        <note>structural</note>
    </ligand>
</feature>
<keyword evidence="4 10" id="KW-1133">Transmembrane helix</keyword>
<evidence type="ECO:0000256" key="9">
    <source>
        <dbReference type="ARBA" id="ARBA00049940"/>
    </source>
</evidence>
<dbReference type="Pfam" id="PF02537">
    <property type="entry name" value="CRCB"/>
    <property type="match status" value="1"/>
</dbReference>
<feature type="transmembrane region" description="Helical" evidence="10">
    <location>
        <begin position="48"/>
        <end position="68"/>
    </location>
</feature>
<evidence type="ECO:0000256" key="6">
    <source>
        <dbReference type="ARBA" id="ARBA00023303"/>
    </source>
</evidence>
<evidence type="ECO:0000313" key="13">
    <source>
        <dbReference type="Proteomes" id="UP001501442"/>
    </source>
</evidence>
<keyword evidence="2 10" id="KW-1003">Cell membrane</keyword>
<feature type="region of interest" description="Disordered" evidence="11">
    <location>
        <begin position="1"/>
        <end position="29"/>
    </location>
</feature>
<comment type="function">
    <text evidence="9 10">Fluoride-specific ion channel. Important for reducing fluoride concentration in the cell, thus reducing its toxicity.</text>
</comment>
<evidence type="ECO:0000256" key="2">
    <source>
        <dbReference type="ARBA" id="ARBA00022475"/>
    </source>
</evidence>
<comment type="subcellular location">
    <subcellularLocation>
        <location evidence="1 10">Cell membrane</location>
        <topology evidence="1 10">Multi-pass membrane protein</topology>
    </subcellularLocation>
</comment>
<feature type="transmembrane region" description="Helical" evidence="10">
    <location>
        <begin position="114"/>
        <end position="131"/>
    </location>
</feature>
<dbReference type="InterPro" id="IPR036259">
    <property type="entry name" value="MFS_trans_sf"/>
</dbReference>
<name>A0ABP8U900_9ACTN</name>
<dbReference type="InterPro" id="IPR003691">
    <property type="entry name" value="FluC"/>
</dbReference>
<evidence type="ECO:0000256" key="1">
    <source>
        <dbReference type="ARBA" id="ARBA00004651"/>
    </source>
</evidence>
<keyword evidence="10" id="KW-0915">Sodium</keyword>
<comment type="catalytic activity">
    <reaction evidence="8">
        <text>fluoride(in) = fluoride(out)</text>
        <dbReference type="Rhea" id="RHEA:76159"/>
        <dbReference type="ChEBI" id="CHEBI:17051"/>
    </reaction>
    <physiologicalReaction direction="left-to-right" evidence="8">
        <dbReference type="Rhea" id="RHEA:76160"/>
    </physiologicalReaction>
</comment>
<comment type="caution">
    <text evidence="12">The sequence shown here is derived from an EMBL/GenBank/DDBJ whole genome shotgun (WGS) entry which is preliminary data.</text>
</comment>
<reference evidence="13" key="1">
    <citation type="journal article" date="2019" name="Int. J. Syst. Evol. Microbiol.">
        <title>The Global Catalogue of Microorganisms (GCM) 10K type strain sequencing project: providing services to taxonomists for standard genome sequencing and annotation.</title>
        <authorList>
            <consortium name="The Broad Institute Genomics Platform"/>
            <consortium name="The Broad Institute Genome Sequencing Center for Infectious Disease"/>
            <person name="Wu L."/>
            <person name="Ma J."/>
        </authorList>
    </citation>
    <scope>NUCLEOTIDE SEQUENCE [LARGE SCALE GENOMIC DNA]</scope>
    <source>
        <strain evidence="13">JCM 17939</strain>
    </source>
</reference>
<keyword evidence="6 10" id="KW-0407">Ion channel</keyword>
<dbReference type="PANTHER" id="PTHR28259">
    <property type="entry name" value="FLUORIDE EXPORT PROTEIN 1-RELATED"/>
    <property type="match status" value="1"/>
</dbReference>
<keyword evidence="5 10" id="KW-0472">Membrane</keyword>
<accession>A0ABP8U900</accession>
<dbReference type="SUPFAM" id="SSF103473">
    <property type="entry name" value="MFS general substrate transporter"/>
    <property type="match status" value="1"/>
</dbReference>
<dbReference type="NCBIfam" id="TIGR00494">
    <property type="entry name" value="crcB"/>
    <property type="match status" value="1"/>
</dbReference>
<keyword evidence="13" id="KW-1185">Reference proteome</keyword>
<organism evidence="12 13">
    <name type="scientific">Actinoallomurus vinaceus</name>
    <dbReference type="NCBI Taxonomy" id="1080074"/>
    <lineage>
        <taxon>Bacteria</taxon>
        <taxon>Bacillati</taxon>
        <taxon>Actinomycetota</taxon>
        <taxon>Actinomycetes</taxon>
        <taxon>Streptosporangiales</taxon>
        <taxon>Thermomonosporaceae</taxon>
        <taxon>Actinoallomurus</taxon>
    </lineage>
</organism>
<evidence type="ECO:0000313" key="12">
    <source>
        <dbReference type="EMBL" id="GAA4624081.1"/>
    </source>
</evidence>
<dbReference type="PANTHER" id="PTHR28259:SF1">
    <property type="entry name" value="FLUORIDE EXPORT PROTEIN 1-RELATED"/>
    <property type="match status" value="1"/>
</dbReference>
<evidence type="ECO:0000256" key="3">
    <source>
        <dbReference type="ARBA" id="ARBA00022692"/>
    </source>
</evidence>
<sequence length="184" mass="19628">MTSRFPDGSVGGRADLPIDPDADLGDEDTDAQDDVFALRTSPRRRREWSVLATISLGGSLGSLARYLISVAVPVAPGRFPWATFLINVSGCWALGLLMVFVLDVWPPNRYVRPFFGVGFLGGYTTFSTFAVETRNLAGHGAWLLAGGYVLASLVGGLAAVWCGMIVARLVGGLPVRRNLEGGRA</sequence>